<organism evidence="4 5">
    <name type="scientific">Malassezia cuniculi</name>
    <dbReference type="NCBI Taxonomy" id="948313"/>
    <lineage>
        <taxon>Eukaryota</taxon>
        <taxon>Fungi</taxon>
        <taxon>Dikarya</taxon>
        <taxon>Basidiomycota</taxon>
        <taxon>Ustilaginomycotina</taxon>
        <taxon>Malasseziomycetes</taxon>
        <taxon>Malasseziales</taxon>
        <taxon>Malasseziaceae</taxon>
        <taxon>Malassezia</taxon>
    </lineage>
</organism>
<dbReference type="SUPFAM" id="SSF56112">
    <property type="entry name" value="Protein kinase-like (PK-like)"/>
    <property type="match status" value="1"/>
</dbReference>
<sequence length="669" mass="75629">MRLPSSVGIARPVVASRMLSTAVPPTQKSRFGYKLGGAVALSVGAACVGWTVLSADAPPSNDRKIDWTSPESLLTELKRGVAESSATQTAQFMVLAVSRSTTIAKAVILCMLDYRRVLNARYSSREDEEEALRLCHLRSAQRILVALQTNGGVYIKLGQHLSSVILLPREWTATMRPLQDQNAPTPIPELEAMFQAETGMTFDEAFSEFDPVPLGVASLAQVHRARDRKTGQMLAIKMLHPDVERFSEVDMQMVTVLVRWVKRVFPEFSFEWLADEMNRNLPLELDFRHEAGNSARAQRDFAQYKKTSVAFPKVPWVHKRVMAMEFIEGQRPDNLAYLAKHNIDRNHVSQELSKIFAQMLYLHGFFHADPHGGNVMIRPRQPDSRSPYNFEIVLLDHGLYFEIDEELRVNYAKFWLSLLMPSTPKVQAMRRKYAKLVGNIGDDLYPILESAITGRSGLEGSDPENPNGVKGRRRASSLLDSQKESSALTSDEVEHIRKTVMEKEGLFVSVLDLLRNVPRAMLMVLKINDLTRALDANLHTTHGPIRPFIITARYCALAAHNYDKRELSERWSKHGFSLRLVGDYLGSWWTYIYFYRGLMFLEGLSDLKASVRITLAYWRALFVHRFNREAAHRAAAGIDAQEESNRLEEQERVRAVASLEGESADLVAA</sequence>
<dbReference type="PANTHER" id="PTHR43173">
    <property type="entry name" value="ABC1 FAMILY PROTEIN"/>
    <property type="match status" value="1"/>
</dbReference>
<dbReference type="Pfam" id="PF03109">
    <property type="entry name" value="ABC1"/>
    <property type="match status" value="1"/>
</dbReference>
<protein>
    <recommendedName>
        <fullName evidence="3">ABC1 atypical kinase-like domain-containing protein</fullName>
    </recommendedName>
</protein>
<evidence type="ECO:0000256" key="1">
    <source>
        <dbReference type="ARBA" id="ARBA00009670"/>
    </source>
</evidence>
<dbReference type="InterPro" id="IPR004147">
    <property type="entry name" value="ABC1_dom"/>
</dbReference>
<dbReference type="InterPro" id="IPR045307">
    <property type="entry name" value="ADCK1_dom"/>
</dbReference>
<evidence type="ECO:0000313" key="4">
    <source>
        <dbReference type="EMBL" id="WFD35946.1"/>
    </source>
</evidence>
<gene>
    <name evidence="4" type="ORF">MCUN1_002817</name>
</gene>
<evidence type="ECO:0000259" key="3">
    <source>
        <dbReference type="Pfam" id="PF03109"/>
    </source>
</evidence>
<dbReference type="Proteomes" id="UP001219933">
    <property type="component" value="Chromosome 4"/>
</dbReference>
<dbReference type="InterPro" id="IPR011009">
    <property type="entry name" value="Kinase-like_dom_sf"/>
</dbReference>
<name>A0AAF0ESH3_9BASI</name>
<accession>A0AAF0ESH3</accession>
<evidence type="ECO:0000256" key="2">
    <source>
        <dbReference type="SAM" id="MobiDB-lite"/>
    </source>
</evidence>
<feature type="domain" description="ABC1 atypical kinase-like" evidence="3">
    <location>
        <begin position="178"/>
        <end position="427"/>
    </location>
</feature>
<comment type="similarity">
    <text evidence="1">Belongs to the protein kinase superfamily. ADCK protein kinase family.</text>
</comment>
<dbReference type="GO" id="GO:0007005">
    <property type="term" value="P:mitochondrion organization"/>
    <property type="evidence" value="ECO:0007669"/>
    <property type="project" value="TreeGrafter"/>
</dbReference>
<dbReference type="InterPro" id="IPR051130">
    <property type="entry name" value="Mito_struct-func_regulator"/>
</dbReference>
<dbReference type="PANTHER" id="PTHR43173:SF19">
    <property type="entry name" value="AARF DOMAIN-CONTAINING PROTEIN KINASE 1"/>
    <property type="match status" value="1"/>
</dbReference>
<reference evidence="4" key="1">
    <citation type="submission" date="2023-03" db="EMBL/GenBank/DDBJ databases">
        <title>Mating type loci evolution in Malassezia.</title>
        <authorList>
            <person name="Coelho M.A."/>
        </authorList>
    </citation>
    <scope>NUCLEOTIDE SEQUENCE</scope>
    <source>
        <strain evidence="4">CBS 11721</strain>
    </source>
</reference>
<dbReference type="GO" id="GO:0055088">
    <property type="term" value="P:lipid homeostasis"/>
    <property type="evidence" value="ECO:0007669"/>
    <property type="project" value="TreeGrafter"/>
</dbReference>
<keyword evidence="5" id="KW-1185">Reference proteome</keyword>
<dbReference type="AlphaFoldDB" id="A0AAF0ESH3"/>
<proteinExistence type="inferred from homology"/>
<feature type="region of interest" description="Disordered" evidence="2">
    <location>
        <begin position="456"/>
        <end position="486"/>
    </location>
</feature>
<dbReference type="EMBL" id="CP119880">
    <property type="protein sequence ID" value="WFD35946.1"/>
    <property type="molecule type" value="Genomic_DNA"/>
</dbReference>
<evidence type="ECO:0000313" key="5">
    <source>
        <dbReference type="Proteomes" id="UP001219933"/>
    </source>
</evidence>
<dbReference type="CDD" id="cd13969">
    <property type="entry name" value="ADCK1-like"/>
    <property type="match status" value="1"/>
</dbReference>
<dbReference type="GO" id="GO:0005743">
    <property type="term" value="C:mitochondrial inner membrane"/>
    <property type="evidence" value="ECO:0007669"/>
    <property type="project" value="TreeGrafter"/>
</dbReference>